<sequence>MEHERKEKGKKPIALPVTLALLVLSLIGNVFLYSKFLQHGQDRKYDKGQEVGHAAADTASFYTAALKGIAALKESRSQEDRAAAKFELGRAYGAYADGASRFVQLGRSLKQPEANADDIYRIMAEDEQRLSSLGNHEGPLTEDELAVLDSFQNRYTAELDIIRKFNFDAAGIRSSSIRLGAGFDWPEIAEELEGAILQAGSAQ</sequence>
<evidence type="ECO:0000313" key="2">
    <source>
        <dbReference type="EMBL" id="MFD2661652.1"/>
    </source>
</evidence>
<organism evidence="2 3">
    <name type="scientific">Paenibacillus thailandensis</name>
    <dbReference type="NCBI Taxonomy" id="393250"/>
    <lineage>
        <taxon>Bacteria</taxon>
        <taxon>Bacillati</taxon>
        <taxon>Bacillota</taxon>
        <taxon>Bacilli</taxon>
        <taxon>Bacillales</taxon>
        <taxon>Paenibacillaceae</taxon>
        <taxon>Paenibacillus</taxon>
    </lineage>
</organism>
<proteinExistence type="predicted"/>
<dbReference type="Proteomes" id="UP001597493">
    <property type="component" value="Unassembled WGS sequence"/>
</dbReference>
<accession>A0ABW5QZP3</accession>
<gene>
    <name evidence="2" type="ORF">ACFSW5_15470</name>
</gene>
<comment type="caution">
    <text evidence="2">The sequence shown here is derived from an EMBL/GenBank/DDBJ whole genome shotgun (WGS) entry which is preliminary data.</text>
</comment>
<protein>
    <submittedName>
        <fullName evidence="2">Uncharacterized protein</fullName>
    </submittedName>
</protein>
<dbReference type="RefSeq" id="WP_379274781.1">
    <property type="nucleotide sequence ID" value="NZ_JBHUGT010000001.1"/>
</dbReference>
<keyword evidence="3" id="KW-1185">Reference proteome</keyword>
<dbReference type="EMBL" id="JBHUMY010000016">
    <property type="protein sequence ID" value="MFD2661652.1"/>
    <property type="molecule type" value="Genomic_DNA"/>
</dbReference>
<keyword evidence="1" id="KW-1133">Transmembrane helix</keyword>
<evidence type="ECO:0000256" key="1">
    <source>
        <dbReference type="SAM" id="Phobius"/>
    </source>
</evidence>
<name>A0ABW5QZP3_9BACL</name>
<reference evidence="3" key="1">
    <citation type="journal article" date="2019" name="Int. J. Syst. Evol. Microbiol.">
        <title>The Global Catalogue of Microorganisms (GCM) 10K type strain sequencing project: providing services to taxonomists for standard genome sequencing and annotation.</title>
        <authorList>
            <consortium name="The Broad Institute Genomics Platform"/>
            <consortium name="The Broad Institute Genome Sequencing Center for Infectious Disease"/>
            <person name="Wu L."/>
            <person name="Ma J."/>
        </authorList>
    </citation>
    <scope>NUCLEOTIDE SEQUENCE [LARGE SCALE GENOMIC DNA]</scope>
    <source>
        <strain evidence="3">TISTR 1827</strain>
    </source>
</reference>
<feature type="transmembrane region" description="Helical" evidence="1">
    <location>
        <begin position="12"/>
        <end position="33"/>
    </location>
</feature>
<evidence type="ECO:0000313" key="3">
    <source>
        <dbReference type="Proteomes" id="UP001597493"/>
    </source>
</evidence>
<keyword evidence="1" id="KW-0812">Transmembrane</keyword>
<keyword evidence="1" id="KW-0472">Membrane</keyword>